<feature type="region of interest" description="Disordered" evidence="1">
    <location>
        <begin position="1"/>
        <end position="53"/>
    </location>
</feature>
<feature type="compositionally biased region" description="Basic residues" evidence="1">
    <location>
        <begin position="164"/>
        <end position="184"/>
    </location>
</feature>
<protein>
    <submittedName>
        <fullName evidence="2">Uncharacterized protein</fullName>
    </submittedName>
</protein>
<feature type="compositionally biased region" description="Low complexity" evidence="1">
    <location>
        <begin position="9"/>
        <end position="18"/>
    </location>
</feature>
<evidence type="ECO:0000313" key="3">
    <source>
        <dbReference type="Proteomes" id="UP000657918"/>
    </source>
</evidence>
<reference evidence="2 3" key="1">
    <citation type="submission" date="2020-10" db="EMBL/GenBank/DDBJ databases">
        <title>Plant Genome Project.</title>
        <authorList>
            <person name="Zhang R.-G."/>
        </authorList>
    </citation>
    <scope>NUCLEOTIDE SEQUENCE [LARGE SCALE GENOMIC DNA]</scope>
    <source>
        <strain evidence="2">FAFU-HL-1</strain>
        <tissue evidence="2">Leaf</tissue>
    </source>
</reference>
<organism evidence="2 3">
    <name type="scientific">Salix dunnii</name>
    <dbReference type="NCBI Taxonomy" id="1413687"/>
    <lineage>
        <taxon>Eukaryota</taxon>
        <taxon>Viridiplantae</taxon>
        <taxon>Streptophyta</taxon>
        <taxon>Embryophyta</taxon>
        <taxon>Tracheophyta</taxon>
        <taxon>Spermatophyta</taxon>
        <taxon>Magnoliopsida</taxon>
        <taxon>eudicotyledons</taxon>
        <taxon>Gunneridae</taxon>
        <taxon>Pentapetalae</taxon>
        <taxon>rosids</taxon>
        <taxon>fabids</taxon>
        <taxon>Malpighiales</taxon>
        <taxon>Salicaceae</taxon>
        <taxon>Saliceae</taxon>
        <taxon>Salix</taxon>
    </lineage>
</organism>
<evidence type="ECO:0000256" key="1">
    <source>
        <dbReference type="SAM" id="MobiDB-lite"/>
    </source>
</evidence>
<feature type="region of interest" description="Disordered" evidence="1">
    <location>
        <begin position="147"/>
        <end position="184"/>
    </location>
</feature>
<comment type="caution">
    <text evidence="2">The sequence shown here is derived from an EMBL/GenBank/DDBJ whole genome shotgun (WGS) entry which is preliminary data.</text>
</comment>
<keyword evidence="3" id="KW-1185">Reference proteome</keyword>
<gene>
    <name evidence="2" type="ORF">SADUNF_Sadunf11G0072100</name>
</gene>
<sequence>MQGPRRGEAAPARPAAWRASRRQQPKTGHHHSRQQHTMAASARKPQARTRQRALHAMGSGIAGRADAGTQARQFNATPTPATALHAIHDHGAPTLCLSPASSLGAEAGGIAPLLYRLLPSPNGRNECRALRRATPDWRASRRFAAGHDKTSGRTGALNFGQLRKERHAMRSRSRGGRRAQKRGI</sequence>
<dbReference type="EMBL" id="JADGMS010000011">
    <property type="protein sequence ID" value="KAF9672706.1"/>
    <property type="molecule type" value="Genomic_DNA"/>
</dbReference>
<evidence type="ECO:0000313" key="2">
    <source>
        <dbReference type="EMBL" id="KAF9672706.1"/>
    </source>
</evidence>
<dbReference type="AlphaFoldDB" id="A0A835JP35"/>
<dbReference type="Proteomes" id="UP000657918">
    <property type="component" value="Chromosome 11"/>
</dbReference>
<accession>A0A835JP35</accession>
<name>A0A835JP35_9ROSI</name>
<feature type="compositionally biased region" description="Basic residues" evidence="1">
    <location>
        <begin position="19"/>
        <end position="34"/>
    </location>
</feature>
<proteinExistence type="predicted"/>